<dbReference type="HAMAP" id="MF_01382">
    <property type="entry name" value="SecA"/>
    <property type="match status" value="1"/>
</dbReference>
<dbReference type="InterPro" id="IPR001650">
    <property type="entry name" value="Helicase_C-like"/>
</dbReference>
<dbReference type="PROSITE" id="PS51194">
    <property type="entry name" value="HELICASE_CTER"/>
    <property type="match status" value="1"/>
</dbReference>
<feature type="domain" description="SecA family profile" evidence="15">
    <location>
        <begin position="4"/>
        <end position="574"/>
    </location>
</feature>
<evidence type="ECO:0000259" key="14">
    <source>
        <dbReference type="PROSITE" id="PS51194"/>
    </source>
</evidence>
<keyword evidence="6 12" id="KW-0547">Nucleotide-binding</keyword>
<dbReference type="CDD" id="cd18803">
    <property type="entry name" value="SF2_C_secA"/>
    <property type="match status" value="1"/>
</dbReference>
<dbReference type="GO" id="GO:0006605">
    <property type="term" value="P:protein targeting"/>
    <property type="evidence" value="ECO:0007669"/>
    <property type="project" value="UniProtKB-UniRule"/>
</dbReference>
<dbReference type="InterPro" id="IPR011115">
    <property type="entry name" value="SecA_DEAD"/>
</dbReference>
<dbReference type="SMART" id="SM00958">
    <property type="entry name" value="SecA_PP_bind"/>
    <property type="match status" value="1"/>
</dbReference>
<feature type="domain" description="Helicase C-terminal" evidence="14">
    <location>
        <begin position="410"/>
        <end position="577"/>
    </location>
</feature>
<dbReference type="GO" id="GO:0017038">
    <property type="term" value="P:protein import"/>
    <property type="evidence" value="ECO:0007669"/>
    <property type="project" value="InterPro"/>
</dbReference>
<dbReference type="CDD" id="cd17928">
    <property type="entry name" value="DEXDc_SecA"/>
    <property type="match status" value="1"/>
</dbReference>
<comment type="caution">
    <text evidence="16">The sequence shown here is derived from an EMBL/GenBank/DDBJ whole genome shotgun (WGS) entry which is preliminary data.</text>
</comment>
<dbReference type="Gene3D" id="3.90.1440.10">
    <property type="entry name" value="SecA, preprotein cross-linking domain"/>
    <property type="match status" value="1"/>
</dbReference>
<evidence type="ECO:0000256" key="9">
    <source>
        <dbReference type="ARBA" id="ARBA00022967"/>
    </source>
</evidence>
<comment type="catalytic activity">
    <reaction evidence="12">
        <text>ATP + H2O + cellular proteinSide 1 = ADP + phosphate + cellular proteinSide 2.</text>
        <dbReference type="EC" id="7.4.2.8"/>
    </reaction>
</comment>
<dbReference type="Proteomes" id="UP000469215">
    <property type="component" value="Unassembled WGS sequence"/>
</dbReference>
<evidence type="ECO:0000256" key="2">
    <source>
        <dbReference type="ARBA" id="ARBA00007650"/>
    </source>
</evidence>
<keyword evidence="17" id="KW-1185">Reference proteome</keyword>
<dbReference type="Pfam" id="PF01043">
    <property type="entry name" value="SecA_PP_bind"/>
    <property type="match status" value="1"/>
</dbReference>
<protein>
    <recommendedName>
        <fullName evidence="12">Protein translocase subunit SecA</fullName>
        <ecNumber evidence="12">7.4.2.8</ecNumber>
    </recommendedName>
</protein>
<keyword evidence="7 12" id="KW-0067">ATP-binding</keyword>
<keyword evidence="10 12" id="KW-0811">Translocation</keyword>
<evidence type="ECO:0000256" key="5">
    <source>
        <dbReference type="ARBA" id="ARBA00022490"/>
    </source>
</evidence>
<dbReference type="InterPro" id="IPR014018">
    <property type="entry name" value="SecA_motor_DEAD"/>
</dbReference>
<comment type="similarity">
    <text evidence="2 12">Belongs to the SecA family.</text>
</comment>
<dbReference type="GO" id="GO:0005886">
    <property type="term" value="C:plasma membrane"/>
    <property type="evidence" value="ECO:0007669"/>
    <property type="project" value="UniProtKB-SubCell"/>
</dbReference>
<dbReference type="SUPFAM" id="SSF81886">
    <property type="entry name" value="Helical scaffold and wing domains of SecA"/>
    <property type="match status" value="1"/>
</dbReference>
<dbReference type="EC" id="7.4.2.8" evidence="12"/>
<dbReference type="RefSeq" id="WP_160952363.1">
    <property type="nucleotide sequence ID" value="NZ_WWEQ01000007.1"/>
</dbReference>
<evidence type="ECO:0000256" key="8">
    <source>
        <dbReference type="ARBA" id="ARBA00022927"/>
    </source>
</evidence>
<dbReference type="GO" id="GO:0043952">
    <property type="term" value="P:protein transport by the Sec complex"/>
    <property type="evidence" value="ECO:0007669"/>
    <property type="project" value="TreeGrafter"/>
</dbReference>
<gene>
    <name evidence="12" type="primary">secA</name>
    <name evidence="16" type="ORF">GSY69_02735</name>
</gene>
<evidence type="ECO:0000256" key="4">
    <source>
        <dbReference type="ARBA" id="ARBA00022475"/>
    </source>
</evidence>
<reference evidence="16 17" key="1">
    <citation type="submission" date="2020-01" db="EMBL/GenBank/DDBJ databases">
        <authorList>
            <person name="Deng T."/>
        </authorList>
    </citation>
    <scope>NUCLEOTIDE SEQUENCE [LARGE SCALE GENOMIC DNA]</scope>
    <source>
        <strain evidence="16 17">5221</strain>
    </source>
</reference>
<evidence type="ECO:0000256" key="3">
    <source>
        <dbReference type="ARBA" id="ARBA00022448"/>
    </source>
</evidence>
<evidence type="ECO:0000259" key="13">
    <source>
        <dbReference type="PROSITE" id="PS51192"/>
    </source>
</evidence>
<dbReference type="InterPro" id="IPR020937">
    <property type="entry name" value="SecA_CS"/>
</dbReference>
<dbReference type="InterPro" id="IPR044722">
    <property type="entry name" value="SecA_SF2_C"/>
</dbReference>
<feature type="binding site" evidence="12">
    <location>
        <begin position="102"/>
        <end position="106"/>
    </location>
    <ligand>
        <name>ATP</name>
        <dbReference type="ChEBI" id="CHEBI:30616"/>
    </ligand>
</feature>
<dbReference type="GO" id="GO:0008564">
    <property type="term" value="F:protein-exporting ATPase activity"/>
    <property type="evidence" value="ECO:0007669"/>
    <property type="project" value="UniProtKB-EC"/>
</dbReference>
<evidence type="ECO:0000256" key="1">
    <source>
        <dbReference type="ARBA" id="ARBA00004170"/>
    </source>
</evidence>
<dbReference type="InterPro" id="IPR026389">
    <property type="entry name" value="SecA_Actinobact-type"/>
</dbReference>
<feature type="binding site" evidence="12">
    <location>
        <position position="488"/>
    </location>
    <ligand>
        <name>ATP</name>
        <dbReference type="ChEBI" id="CHEBI:30616"/>
    </ligand>
</feature>
<keyword evidence="11 12" id="KW-0472">Membrane</keyword>
<dbReference type="InterPro" id="IPR036670">
    <property type="entry name" value="SecA_X-link_sf"/>
</dbReference>
<dbReference type="Pfam" id="PF07517">
    <property type="entry name" value="SecA_DEAD"/>
    <property type="match status" value="1"/>
</dbReference>
<dbReference type="InterPro" id="IPR000185">
    <property type="entry name" value="SecA"/>
</dbReference>
<evidence type="ECO:0000313" key="16">
    <source>
        <dbReference type="EMBL" id="MYM18923.1"/>
    </source>
</evidence>
<comment type="function">
    <text evidence="12">Part of the Sec protein translocase complex. Interacts with the SecYEG preprotein conducting channel. Has a central role in coupling the hydrolysis of ATP to the transfer of proteins into and across the cell membrane, serving as an ATP-driven molecular motor driving the stepwise translocation of polypeptide chains across the membrane.</text>
</comment>
<evidence type="ECO:0000259" key="15">
    <source>
        <dbReference type="PROSITE" id="PS51196"/>
    </source>
</evidence>
<evidence type="ECO:0000256" key="7">
    <source>
        <dbReference type="ARBA" id="ARBA00022840"/>
    </source>
</evidence>
<dbReference type="SUPFAM" id="SSF52540">
    <property type="entry name" value="P-loop containing nucleoside triphosphate hydrolases"/>
    <property type="match status" value="2"/>
</dbReference>
<dbReference type="PANTHER" id="PTHR30612">
    <property type="entry name" value="SECA INNER MEMBRANE COMPONENT OF SEC PROTEIN SECRETION SYSTEM"/>
    <property type="match status" value="1"/>
</dbReference>
<dbReference type="GO" id="GO:0065002">
    <property type="term" value="P:intracellular protein transmembrane transport"/>
    <property type="evidence" value="ECO:0007669"/>
    <property type="project" value="UniProtKB-UniRule"/>
</dbReference>
<evidence type="ECO:0000256" key="6">
    <source>
        <dbReference type="ARBA" id="ARBA00022741"/>
    </source>
</evidence>
<evidence type="ECO:0000256" key="11">
    <source>
        <dbReference type="ARBA" id="ARBA00023136"/>
    </source>
</evidence>
<dbReference type="AlphaFoldDB" id="A0A6N9H4R6"/>
<dbReference type="GO" id="GO:0005829">
    <property type="term" value="C:cytosol"/>
    <property type="evidence" value="ECO:0007669"/>
    <property type="project" value="TreeGrafter"/>
</dbReference>
<comment type="subunit">
    <text evidence="12">Monomer and homodimer. Part of the essential Sec protein translocation apparatus which comprises SecA, SecYEG and auxiliary proteins SecDF. Other proteins may also be involved.</text>
</comment>
<keyword evidence="8 12" id="KW-0653">Protein transport</keyword>
<dbReference type="InterPro" id="IPR036266">
    <property type="entry name" value="SecA_Wing/Scaffold_sf"/>
</dbReference>
<dbReference type="SUPFAM" id="SSF81767">
    <property type="entry name" value="Pre-protein crosslinking domain of SecA"/>
    <property type="match status" value="1"/>
</dbReference>
<sequence length="753" mass="82138">MGIFARLLNRPGAQAAGRTGWLERSRSAIDEKSQDYAALADEDIAATAAEIFTTGQRREQQIAFAALVREAAERALGERPFDSQLTGLVGLLDGHVVQMLTGEGKTLVGAMAAAGYALQGRRVHVVSVNDYLAVRDRDWMAPLFELLGVESAAVSESDDEAARQSAYATEVVYASVQEVGFDVLRDRFAADDAQLRVGERDVVIVDEADSVLIDEARVPLVLAGSTSVEEADAKIAALVADLDPNADYEVSQDRKAVSLTDAGADRVERELDVDLYGADADVLAAVNLALYARALIKRDVDYLVVDGVIKLISDSRGRVADLQRWPDGLQAAVEAKEHLTASESGEILDQMTVEELIHGYRTVCGMTGTALAVGDDLREFYELEILPIEPNEAVVRVDEPDRLYTYQESKERAIVEEVAAQHASGRPILIGTRSVSESESLAERLRERGIRAEVLNAKDDTHEAGIIAAAGAAGAVTVSTQMAGRGTDIRLGEGAAEAGGLLVIGAGRYQSSRLDDQLRGRAGRQGDPGTSVFFTSLEDELMTRVPEAQRFIEEGDEHGRIAARRAAQLVEHAQRMAEGENTAVHRDTWRFNELMAKQRELVLRRRDAIRRESTGVDELRAEAAEAVAAADEKLGAEVVDAALREVLLFELDSRWVDHLAYLNDLREGIHLRTLAKEKPHEAFNAESIRAFESFWPDVLADSAEVVREAEFTPTGIDLRAHGLKRPSSTWTYLSTESTFGSDIEAVVKRVAKR</sequence>
<keyword evidence="3 12" id="KW-0813">Transport</keyword>
<dbReference type="PROSITE" id="PS01312">
    <property type="entry name" value="SECA"/>
    <property type="match status" value="1"/>
</dbReference>
<name>A0A6N9H4R6_9MICO</name>
<dbReference type="FunFam" id="3.40.50.300:FF:000429">
    <property type="entry name" value="Preprotein translocase subunit SecA"/>
    <property type="match status" value="1"/>
</dbReference>
<comment type="subcellular location">
    <subcellularLocation>
        <location evidence="12">Cell membrane</location>
        <topology evidence="12">Peripheral membrane protein</topology>
        <orientation evidence="12">Cytoplasmic side</orientation>
    </subcellularLocation>
    <subcellularLocation>
        <location evidence="12">Cytoplasm</location>
    </subcellularLocation>
    <subcellularLocation>
        <location evidence="1">Membrane</location>
        <topology evidence="1">Peripheral membrane protein</topology>
    </subcellularLocation>
    <text evidence="12">Distribution is 50-50.</text>
</comment>
<evidence type="ECO:0000256" key="10">
    <source>
        <dbReference type="ARBA" id="ARBA00023010"/>
    </source>
</evidence>
<dbReference type="PANTHER" id="PTHR30612:SF0">
    <property type="entry name" value="CHLOROPLAST PROTEIN-TRANSPORTING ATPASE"/>
    <property type="match status" value="1"/>
</dbReference>
<dbReference type="GO" id="GO:0005524">
    <property type="term" value="F:ATP binding"/>
    <property type="evidence" value="ECO:0007669"/>
    <property type="project" value="UniProtKB-UniRule"/>
</dbReference>
<dbReference type="PROSITE" id="PS51196">
    <property type="entry name" value="SECA_MOTOR_DEAD"/>
    <property type="match status" value="1"/>
</dbReference>
<dbReference type="InterPro" id="IPR011130">
    <property type="entry name" value="SecA_preprotein_X-link_dom"/>
</dbReference>
<dbReference type="Pfam" id="PF07516">
    <property type="entry name" value="SecA_SW"/>
    <property type="match status" value="1"/>
</dbReference>
<dbReference type="Gene3D" id="3.40.50.300">
    <property type="entry name" value="P-loop containing nucleotide triphosphate hydrolases"/>
    <property type="match status" value="2"/>
</dbReference>
<dbReference type="Gene3D" id="1.10.3060.10">
    <property type="entry name" value="Helical scaffold and wing domains of SecA"/>
    <property type="match status" value="1"/>
</dbReference>
<feature type="domain" description="Helicase ATP-binding" evidence="13">
    <location>
        <begin position="86"/>
        <end position="245"/>
    </location>
</feature>
<keyword evidence="4 12" id="KW-1003">Cell membrane</keyword>
<dbReference type="PRINTS" id="PR00906">
    <property type="entry name" value="SECA"/>
</dbReference>
<accession>A0A6N9H4R6</accession>
<keyword evidence="5 12" id="KW-0963">Cytoplasm</keyword>
<dbReference type="InterPro" id="IPR027417">
    <property type="entry name" value="P-loop_NTPase"/>
</dbReference>
<keyword evidence="9 12" id="KW-1278">Translocase</keyword>
<feature type="binding site" evidence="12">
    <location>
        <position position="84"/>
    </location>
    <ligand>
        <name>ATP</name>
        <dbReference type="ChEBI" id="CHEBI:30616"/>
    </ligand>
</feature>
<dbReference type="PROSITE" id="PS51192">
    <property type="entry name" value="HELICASE_ATP_BIND_1"/>
    <property type="match status" value="1"/>
</dbReference>
<dbReference type="Pfam" id="PF21090">
    <property type="entry name" value="P-loop_SecA"/>
    <property type="match status" value="2"/>
</dbReference>
<dbReference type="SMART" id="SM00957">
    <property type="entry name" value="SecA_DEAD"/>
    <property type="match status" value="1"/>
</dbReference>
<dbReference type="InterPro" id="IPR011116">
    <property type="entry name" value="SecA_Wing/Scaffold"/>
</dbReference>
<dbReference type="InterPro" id="IPR014001">
    <property type="entry name" value="Helicase_ATP-bd"/>
</dbReference>
<organism evidence="16 17">
    <name type="scientific">Brevibacterium rongguiense</name>
    <dbReference type="NCBI Taxonomy" id="2695267"/>
    <lineage>
        <taxon>Bacteria</taxon>
        <taxon>Bacillati</taxon>
        <taxon>Actinomycetota</taxon>
        <taxon>Actinomycetes</taxon>
        <taxon>Micrococcales</taxon>
        <taxon>Brevibacteriaceae</taxon>
        <taxon>Brevibacterium</taxon>
    </lineage>
</organism>
<dbReference type="GO" id="GO:0031522">
    <property type="term" value="C:cell envelope Sec protein transport complex"/>
    <property type="evidence" value="ECO:0007669"/>
    <property type="project" value="TreeGrafter"/>
</dbReference>
<dbReference type="EMBL" id="WWEQ01000007">
    <property type="protein sequence ID" value="MYM18923.1"/>
    <property type="molecule type" value="Genomic_DNA"/>
</dbReference>
<proteinExistence type="inferred from homology"/>
<evidence type="ECO:0000313" key="17">
    <source>
        <dbReference type="Proteomes" id="UP000469215"/>
    </source>
</evidence>
<dbReference type="NCBIfam" id="TIGR04221">
    <property type="entry name" value="SecA2_Mycobac"/>
    <property type="match status" value="1"/>
</dbReference>
<evidence type="ECO:0000256" key="12">
    <source>
        <dbReference type="HAMAP-Rule" id="MF_01382"/>
    </source>
</evidence>